<organism evidence="2 3">
    <name type="scientific">Flavobacterium jumunjinense</name>
    <dbReference type="NCBI Taxonomy" id="998845"/>
    <lineage>
        <taxon>Bacteria</taxon>
        <taxon>Pseudomonadati</taxon>
        <taxon>Bacteroidota</taxon>
        <taxon>Flavobacteriia</taxon>
        <taxon>Flavobacteriales</taxon>
        <taxon>Flavobacteriaceae</taxon>
        <taxon>Flavobacterium</taxon>
    </lineage>
</organism>
<proteinExistence type="predicted"/>
<dbReference type="Proteomes" id="UP001589607">
    <property type="component" value="Unassembled WGS sequence"/>
</dbReference>
<name>A0ABV5GP79_9FLAO</name>
<evidence type="ECO:0000313" key="2">
    <source>
        <dbReference type="EMBL" id="MFB9097189.1"/>
    </source>
</evidence>
<comment type="caution">
    <text evidence="2">The sequence shown here is derived from an EMBL/GenBank/DDBJ whole genome shotgun (WGS) entry which is preliminary data.</text>
</comment>
<feature type="transmembrane region" description="Helical" evidence="1">
    <location>
        <begin position="7"/>
        <end position="31"/>
    </location>
</feature>
<accession>A0ABV5GP79</accession>
<protein>
    <submittedName>
        <fullName evidence="2">Uncharacterized protein</fullName>
    </submittedName>
</protein>
<dbReference type="EMBL" id="JBHMEY010000039">
    <property type="protein sequence ID" value="MFB9097189.1"/>
    <property type="molecule type" value="Genomic_DNA"/>
</dbReference>
<keyword evidence="1" id="KW-1133">Transmembrane helix</keyword>
<keyword evidence="1" id="KW-0472">Membrane</keyword>
<evidence type="ECO:0000256" key="1">
    <source>
        <dbReference type="SAM" id="Phobius"/>
    </source>
</evidence>
<reference evidence="2 3" key="1">
    <citation type="submission" date="2024-09" db="EMBL/GenBank/DDBJ databases">
        <authorList>
            <person name="Sun Q."/>
            <person name="Mori K."/>
        </authorList>
    </citation>
    <scope>NUCLEOTIDE SEQUENCE [LARGE SCALE GENOMIC DNA]</scope>
    <source>
        <strain evidence="2 3">CECT 7955</strain>
    </source>
</reference>
<gene>
    <name evidence="2" type="ORF">ACFFVF_11725</name>
</gene>
<evidence type="ECO:0000313" key="3">
    <source>
        <dbReference type="Proteomes" id="UP001589607"/>
    </source>
</evidence>
<dbReference type="RefSeq" id="WP_236458204.1">
    <property type="nucleotide sequence ID" value="NZ_CBCSGE010000015.1"/>
</dbReference>
<keyword evidence="1" id="KW-0812">Transmembrane</keyword>
<keyword evidence="3" id="KW-1185">Reference proteome</keyword>
<sequence length="407" mass="45571">MIKAHSLLYAVYVCLIVAVLCGGLLLLANLYNQLNLYYVTHESLYISNQSTVNYALGTSLVSDEDILTKENTGIQSQFSVKNHGLLPLLLTKSFMKNDTVSSVHFVGQKVANTTTALYMANFTQALNLSGNVTIKGDVFMPTERTKESYINNKPNIINIQGKKAISEIQLPTLSDKCKSIYETRNSAKVNWNDFEKKNDSIYVNSFFNETIKFQMSSTILDNKIIKGNFIISSNDSIYIRKNNVLEDVIIIAPKVAIEEGFEGTIQVFAKESITLEKEVILHYPSVVALYNPIEDKKAFIQIDEAVKIAGLVLLFGNDIIHLDKNKLEIKEKGKIIGNIYCSGILTLKSDVYGSVYTSKLNHKTPSSTYSNTLADIIIDVTKKPNVFIDMPIFDNKNTRYAIIKKVL</sequence>